<dbReference type="CDD" id="cd14528">
    <property type="entry name" value="PFA-DSP_Siw14"/>
    <property type="match status" value="1"/>
</dbReference>
<evidence type="ECO:0000256" key="4">
    <source>
        <dbReference type="ARBA" id="ARBA00047342"/>
    </source>
</evidence>
<comment type="catalytic activity">
    <reaction evidence="5">
        <text>3,5-bis(diphospho)-1D-myo-inositol 1,2,4,6-tetrakisphosphate + H2O = 3-diphospho-1D-myo-inositol 1,2,4,5,6-pentakisphosphate + phosphate + 2 H(+)</text>
        <dbReference type="Rhea" id="RHEA:56312"/>
        <dbReference type="ChEBI" id="CHEBI:15377"/>
        <dbReference type="ChEBI" id="CHEBI:15378"/>
        <dbReference type="ChEBI" id="CHEBI:43474"/>
        <dbReference type="ChEBI" id="CHEBI:140372"/>
        <dbReference type="ChEBI" id="CHEBI:140374"/>
        <dbReference type="EC" id="3.6.1.52"/>
    </reaction>
    <physiologicalReaction direction="left-to-right" evidence="5">
        <dbReference type="Rhea" id="RHEA:56313"/>
    </physiologicalReaction>
</comment>
<dbReference type="GO" id="GO:0008486">
    <property type="term" value="F:diphosphoinositol-polyphosphate diphosphatase activity"/>
    <property type="evidence" value="ECO:0007669"/>
    <property type="project" value="UniProtKB-EC"/>
</dbReference>
<evidence type="ECO:0000313" key="10">
    <source>
        <dbReference type="Proteomes" id="UP000655225"/>
    </source>
</evidence>
<comment type="catalytic activity">
    <reaction evidence="7">
        <text>6-diphospho-1D-myo-inositol pentakisphosphate + H2O = 1D-myo-inositol hexakisphosphate + phosphate + H(+)</text>
        <dbReference type="Rhea" id="RHEA:79703"/>
        <dbReference type="ChEBI" id="CHEBI:15377"/>
        <dbReference type="ChEBI" id="CHEBI:15378"/>
        <dbReference type="ChEBI" id="CHEBI:43474"/>
        <dbReference type="ChEBI" id="CHEBI:58130"/>
        <dbReference type="ChEBI" id="CHEBI:230534"/>
        <dbReference type="EC" id="3.6.1.52"/>
    </reaction>
    <physiologicalReaction direction="left-to-right" evidence="7">
        <dbReference type="Rhea" id="RHEA:79704"/>
    </physiologicalReaction>
</comment>
<dbReference type="Gene3D" id="3.90.190.10">
    <property type="entry name" value="Protein tyrosine phosphatase superfamily"/>
    <property type="match status" value="1"/>
</dbReference>
<dbReference type="InterPro" id="IPR020422">
    <property type="entry name" value="TYR_PHOSPHATASE_DUAL_dom"/>
</dbReference>
<name>A0A835D2Z3_TETSI</name>
<organism evidence="9 10">
    <name type="scientific">Tetracentron sinense</name>
    <name type="common">Spur-leaf</name>
    <dbReference type="NCBI Taxonomy" id="13715"/>
    <lineage>
        <taxon>Eukaryota</taxon>
        <taxon>Viridiplantae</taxon>
        <taxon>Streptophyta</taxon>
        <taxon>Embryophyta</taxon>
        <taxon>Tracheophyta</taxon>
        <taxon>Spermatophyta</taxon>
        <taxon>Magnoliopsida</taxon>
        <taxon>Trochodendrales</taxon>
        <taxon>Trochodendraceae</taxon>
        <taxon>Tetracentron</taxon>
    </lineage>
</organism>
<gene>
    <name evidence="9" type="ORF">HHK36_027248</name>
</gene>
<evidence type="ECO:0000256" key="1">
    <source>
        <dbReference type="ARBA" id="ARBA00012527"/>
    </source>
</evidence>
<comment type="similarity">
    <text evidence="3">Belongs to the protein-tyrosine phosphatase family. Atypical dual-specificity phosphatase Siw14-like subfamily.</text>
</comment>
<dbReference type="InterPro" id="IPR020428">
    <property type="entry name" value="PFA-DSPs"/>
</dbReference>
<dbReference type="PROSITE" id="PS00383">
    <property type="entry name" value="TYR_PHOSPHATASE_1"/>
    <property type="match status" value="1"/>
</dbReference>
<dbReference type="PANTHER" id="PTHR31126">
    <property type="entry name" value="TYROSINE-PROTEIN PHOSPHATASE"/>
    <property type="match status" value="1"/>
</dbReference>
<evidence type="ECO:0000256" key="6">
    <source>
        <dbReference type="ARBA" id="ARBA00047927"/>
    </source>
</evidence>
<keyword evidence="10" id="KW-1185">Reference proteome</keyword>
<accession>A0A835D2Z3</accession>
<comment type="catalytic activity">
    <reaction evidence="4">
        <text>5-diphospho-1D-myo-inositol 1,2,3,4,6-pentakisphosphate + H2O = 1D-myo-inositol hexakisphosphate + phosphate + H(+)</text>
        <dbReference type="Rhea" id="RHEA:22384"/>
        <dbReference type="ChEBI" id="CHEBI:15377"/>
        <dbReference type="ChEBI" id="CHEBI:15378"/>
        <dbReference type="ChEBI" id="CHEBI:43474"/>
        <dbReference type="ChEBI" id="CHEBI:58130"/>
        <dbReference type="ChEBI" id="CHEBI:58628"/>
        <dbReference type="EC" id="3.6.1.52"/>
    </reaction>
    <physiologicalReaction direction="left-to-right" evidence="4">
        <dbReference type="Rhea" id="RHEA:22385"/>
    </physiologicalReaction>
</comment>
<dbReference type="InterPro" id="IPR016130">
    <property type="entry name" value="Tyr_Pase_AS"/>
</dbReference>
<dbReference type="AlphaFoldDB" id="A0A835D2Z3"/>
<dbReference type="InterPro" id="IPR029021">
    <property type="entry name" value="Prot-tyrosine_phosphatase-like"/>
</dbReference>
<feature type="domain" description="Tyrosine-protein phosphatase" evidence="8">
    <location>
        <begin position="16"/>
        <end position="167"/>
    </location>
</feature>
<dbReference type="FunFam" id="3.90.190.10:FF:000024">
    <property type="entry name" value="probable tyrosine-protein phosphatase At1g05000"/>
    <property type="match status" value="1"/>
</dbReference>
<evidence type="ECO:0000256" key="5">
    <source>
        <dbReference type="ARBA" id="ARBA00047562"/>
    </source>
</evidence>
<evidence type="ECO:0000259" key="8">
    <source>
        <dbReference type="PROSITE" id="PS50054"/>
    </source>
</evidence>
<dbReference type="InterPro" id="IPR004861">
    <property type="entry name" value="Siw14-like"/>
</dbReference>
<dbReference type="EC" id="3.6.1.52" evidence="1"/>
<dbReference type="Pfam" id="PF03162">
    <property type="entry name" value="Y_phosphatase2"/>
    <property type="match status" value="1"/>
</dbReference>
<dbReference type="GO" id="GO:0016791">
    <property type="term" value="F:phosphatase activity"/>
    <property type="evidence" value="ECO:0007669"/>
    <property type="project" value="InterPro"/>
</dbReference>
<dbReference type="PROSITE" id="PS50054">
    <property type="entry name" value="TYR_PHOSPHATASE_DUAL"/>
    <property type="match status" value="1"/>
</dbReference>
<dbReference type="OrthoDB" id="6375174at2759"/>
<dbReference type="GO" id="GO:0005737">
    <property type="term" value="C:cytoplasm"/>
    <property type="evidence" value="ECO:0007669"/>
    <property type="project" value="TreeGrafter"/>
</dbReference>
<evidence type="ECO:0000256" key="2">
    <source>
        <dbReference type="ARBA" id="ARBA00022801"/>
    </source>
</evidence>
<dbReference type="Proteomes" id="UP000655225">
    <property type="component" value="Unassembled WGS sequence"/>
</dbReference>
<dbReference type="PANTHER" id="PTHR31126:SF46">
    <property type="entry name" value="TYROSINE-PROTEIN PHOSPHATASE DSP5"/>
    <property type="match status" value="1"/>
</dbReference>
<protein>
    <recommendedName>
        <fullName evidence="1">diphosphoinositol-polyphosphate diphosphatase</fullName>
        <ecNumber evidence="1">3.6.1.52</ecNumber>
    </recommendedName>
</protein>
<reference evidence="9 10" key="1">
    <citation type="submission" date="2020-04" db="EMBL/GenBank/DDBJ databases">
        <title>Plant Genome Project.</title>
        <authorList>
            <person name="Zhang R.-G."/>
        </authorList>
    </citation>
    <scope>NUCLEOTIDE SEQUENCE [LARGE SCALE GENOMIC DNA]</scope>
    <source>
        <strain evidence="9">YNK0</strain>
        <tissue evidence="9">Leaf</tissue>
    </source>
</reference>
<dbReference type="SUPFAM" id="SSF52799">
    <property type="entry name" value="(Phosphotyrosine protein) phosphatases II"/>
    <property type="match status" value="1"/>
</dbReference>
<comment type="catalytic activity">
    <reaction evidence="6">
        <text>1,5-bis(diphospho)-1D-myo-inositol 2,3,4,6-tetrakisphosphate + H2O = 1-diphospho-1D-myo-inositol 2,3,4,5,6-pentakisphosphate + phosphate + 2 H(+)</text>
        <dbReference type="Rhea" id="RHEA:79699"/>
        <dbReference type="ChEBI" id="CHEBI:15377"/>
        <dbReference type="ChEBI" id="CHEBI:15378"/>
        <dbReference type="ChEBI" id="CHEBI:43474"/>
        <dbReference type="ChEBI" id="CHEBI:74946"/>
        <dbReference type="ChEBI" id="CHEBI:77983"/>
        <dbReference type="EC" id="3.6.1.52"/>
    </reaction>
    <physiologicalReaction direction="left-to-right" evidence="6">
        <dbReference type="Rhea" id="RHEA:79700"/>
    </physiologicalReaction>
</comment>
<keyword evidence="2" id="KW-0378">Hydrolase</keyword>
<proteinExistence type="inferred from homology"/>
<evidence type="ECO:0000256" key="7">
    <source>
        <dbReference type="ARBA" id="ARBA00048424"/>
    </source>
</evidence>
<dbReference type="PRINTS" id="PR01911">
    <property type="entry name" value="PFDSPHPHTASE"/>
</dbReference>
<sequence>MDLIVQEADVLVPTSNFSLVEKGIYRSGFPNASNFGFLETLELRSIIYLCPESYPEENHEFLRSHNIRLFHFPTEGNKEPFLTIHKDTIMEALRVLLDVRNHPVLIHCKRGKHRTGCLVGCLRKLQNWCLSSVFEEYQHFAGAKARVADMRFIEMFNVACLRQCLYGIIYRYQGYGAHYRRLVYREDNVQKPRITSS</sequence>
<dbReference type="EMBL" id="JABCRI010000020">
    <property type="protein sequence ID" value="KAF8388573.1"/>
    <property type="molecule type" value="Genomic_DNA"/>
</dbReference>
<comment type="caution">
    <text evidence="9">The sequence shown here is derived from an EMBL/GenBank/DDBJ whole genome shotgun (WGS) entry which is preliminary data.</text>
</comment>
<evidence type="ECO:0000256" key="3">
    <source>
        <dbReference type="ARBA" id="ARBA00044949"/>
    </source>
</evidence>
<dbReference type="OMA" id="EYPEQNM"/>
<evidence type="ECO:0000313" key="9">
    <source>
        <dbReference type="EMBL" id="KAF8388573.1"/>
    </source>
</evidence>